<organism evidence="1">
    <name type="scientific">Anguilla anguilla</name>
    <name type="common">European freshwater eel</name>
    <name type="synonym">Muraena anguilla</name>
    <dbReference type="NCBI Taxonomy" id="7936"/>
    <lineage>
        <taxon>Eukaryota</taxon>
        <taxon>Metazoa</taxon>
        <taxon>Chordata</taxon>
        <taxon>Craniata</taxon>
        <taxon>Vertebrata</taxon>
        <taxon>Euteleostomi</taxon>
        <taxon>Actinopterygii</taxon>
        <taxon>Neopterygii</taxon>
        <taxon>Teleostei</taxon>
        <taxon>Anguilliformes</taxon>
        <taxon>Anguillidae</taxon>
        <taxon>Anguilla</taxon>
    </lineage>
</organism>
<proteinExistence type="predicted"/>
<reference evidence="1" key="2">
    <citation type="journal article" date="2015" name="Fish Shellfish Immunol.">
        <title>Early steps in the European eel (Anguilla anguilla)-Vibrio vulnificus interaction in the gills: Role of the RtxA13 toxin.</title>
        <authorList>
            <person name="Callol A."/>
            <person name="Pajuelo D."/>
            <person name="Ebbesson L."/>
            <person name="Teles M."/>
            <person name="MacKenzie S."/>
            <person name="Amaro C."/>
        </authorList>
    </citation>
    <scope>NUCLEOTIDE SEQUENCE</scope>
</reference>
<accession>A0A0E9RQA3</accession>
<evidence type="ECO:0000313" key="1">
    <source>
        <dbReference type="EMBL" id="JAH31002.1"/>
    </source>
</evidence>
<dbReference type="AlphaFoldDB" id="A0A0E9RQA3"/>
<reference evidence="1" key="1">
    <citation type="submission" date="2014-11" db="EMBL/GenBank/DDBJ databases">
        <authorList>
            <person name="Amaro Gonzalez C."/>
        </authorList>
    </citation>
    <scope>NUCLEOTIDE SEQUENCE</scope>
</reference>
<sequence>MFICSLASSCVHITFDCDKS</sequence>
<dbReference type="EMBL" id="GBXM01077575">
    <property type="protein sequence ID" value="JAH31002.1"/>
    <property type="molecule type" value="Transcribed_RNA"/>
</dbReference>
<protein>
    <submittedName>
        <fullName evidence="1">Uncharacterized protein</fullName>
    </submittedName>
</protein>
<name>A0A0E9RQA3_ANGAN</name>